<dbReference type="AlphaFoldDB" id="A0A2G8SA30"/>
<dbReference type="Proteomes" id="UP000230002">
    <property type="component" value="Unassembled WGS sequence"/>
</dbReference>
<dbReference type="OrthoDB" id="2757990at2759"/>
<evidence type="ECO:0000313" key="1">
    <source>
        <dbReference type="EMBL" id="PIL30620.1"/>
    </source>
</evidence>
<gene>
    <name evidence="1" type="ORF">GSI_07322</name>
</gene>
<comment type="caution">
    <text evidence="1">The sequence shown here is derived from an EMBL/GenBank/DDBJ whole genome shotgun (WGS) entry which is preliminary data.</text>
</comment>
<reference evidence="1 2" key="1">
    <citation type="journal article" date="2015" name="Sci. Rep.">
        <title>Chromosome-level genome map provides insights into diverse defense mechanisms in the medicinal fungus Ganoderma sinense.</title>
        <authorList>
            <person name="Zhu Y."/>
            <person name="Xu J."/>
            <person name="Sun C."/>
            <person name="Zhou S."/>
            <person name="Xu H."/>
            <person name="Nelson D.R."/>
            <person name="Qian J."/>
            <person name="Song J."/>
            <person name="Luo H."/>
            <person name="Xiang L."/>
            <person name="Li Y."/>
            <person name="Xu Z."/>
            <person name="Ji A."/>
            <person name="Wang L."/>
            <person name="Lu S."/>
            <person name="Hayward A."/>
            <person name="Sun W."/>
            <person name="Li X."/>
            <person name="Schwartz D.C."/>
            <person name="Wang Y."/>
            <person name="Chen S."/>
        </authorList>
    </citation>
    <scope>NUCLEOTIDE SEQUENCE [LARGE SCALE GENOMIC DNA]</scope>
    <source>
        <strain evidence="1 2">ZZ0214-1</strain>
    </source>
</reference>
<name>A0A2G8SA30_9APHY</name>
<dbReference type="STRING" id="1077348.A0A2G8SA30"/>
<proteinExistence type="predicted"/>
<keyword evidence="2" id="KW-1185">Reference proteome</keyword>
<protein>
    <submittedName>
        <fullName evidence="1">Uncharacterized protein</fullName>
    </submittedName>
</protein>
<sequence length="245" mass="27201">MLDGFLLQQEMPKSSLANPQDFREAHEWSFRSLAKTIVLKHGGIDPQKLLSLLVVPVAAMGVRERNRARTFHIHSYGLDVLDDIFASNPPAVAEWTALEPRRKTVTDAYRWHPNYAGLLPVNVSVYGLNLTFVEFLPQFRPSSPTPLLADGDAKEALLENILALAMGSINAGIPLRPVEGSGPEGTLLALPGRFVRGESGSWTWRALFSTWEEYTRGEHGELDNLLDSLGFRHTPAEIMIAFNTL</sequence>
<accession>A0A2G8SA30</accession>
<organism evidence="1 2">
    <name type="scientific">Ganoderma sinense ZZ0214-1</name>
    <dbReference type="NCBI Taxonomy" id="1077348"/>
    <lineage>
        <taxon>Eukaryota</taxon>
        <taxon>Fungi</taxon>
        <taxon>Dikarya</taxon>
        <taxon>Basidiomycota</taxon>
        <taxon>Agaricomycotina</taxon>
        <taxon>Agaricomycetes</taxon>
        <taxon>Polyporales</taxon>
        <taxon>Polyporaceae</taxon>
        <taxon>Ganoderma</taxon>
    </lineage>
</organism>
<evidence type="ECO:0000313" key="2">
    <source>
        <dbReference type="Proteomes" id="UP000230002"/>
    </source>
</evidence>
<dbReference type="EMBL" id="AYKW01000014">
    <property type="protein sequence ID" value="PIL30620.1"/>
    <property type="molecule type" value="Genomic_DNA"/>
</dbReference>